<evidence type="ECO:0000313" key="4">
    <source>
        <dbReference type="Proteomes" id="UP001148313"/>
    </source>
</evidence>
<evidence type="ECO:0008006" key="5">
    <source>
        <dbReference type="Google" id="ProtNLM"/>
    </source>
</evidence>
<dbReference type="Proteomes" id="UP001148313">
    <property type="component" value="Unassembled WGS sequence"/>
</dbReference>
<name>A0ABT4VXP1_9HYPH</name>
<evidence type="ECO:0000256" key="1">
    <source>
        <dbReference type="SAM" id="MobiDB-lite"/>
    </source>
</evidence>
<feature type="transmembrane region" description="Helical" evidence="2">
    <location>
        <begin position="12"/>
        <end position="31"/>
    </location>
</feature>
<feature type="transmembrane region" description="Helical" evidence="2">
    <location>
        <begin position="43"/>
        <end position="67"/>
    </location>
</feature>
<evidence type="ECO:0000313" key="3">
    <source>
        <dbReference type="EMBL" id="MDA4848797.1"/>
    </source>
</evidence>
<sequence length="149" mass="15570">MLRILVDFLSGIIRVLAVLCIVGGPVVGYIQSAEMDAQPWEGALIGFAAGFLIAVVVGGLLASVILVENHLRVLADAQLKKAAEPAPEEKSAEESAMERAERIASFARQYRSQMPQPATATDAQADTATTTETEAASGNGKDQAKAGTS</sequence>
<proteinExistence type="predicted"/>
<dbReference type="EMBL" id="JAPJZH010000033">
    <property type="protein sequence ID" value="MDA4848797.1"/>
    <property type="molecule type" value="Genomic_DNA"/>
</dbReference>
<gene>
    <name evidence="3" type="ORF">OOZ53_25830</name>
</gene>
<comment type="caution">
    <text evidence="3">The sequence shown here is derived from an EMBL/GenBank/DDBJ whole genome shotgun (WGS) entry which is preliminary data.</text>
</comment>
<evidence type="ECO:0000256" key="2">
    <source>
        <dbReference type="SAM" id="Phobius"/>
    </source>
</evidence>
<keyword evidence="2" id="KW-1133">Transmembrane helix</keyword>
<organism evidence="3 4">
    <name type="scientific">Hoeflea poritis</name>
    <dbReference type="NCBI Taxonomy" id="2993659"/>
    <lineage>
        <taxon>Bacteria</taxon>
        <taxon>Pseudomonadati</taxon>
        <taxon>Pseudomonadota</taxon>
        <taxon>Alphaproteobacteria</taxon>
        <taxon>Hyphomicrobiales</taxon>
        <taxon>Rhizobiaceae</taxon>
        <taxon>Hoeflea</taxon>
    </lineage>
</organism>
<protein>
    <recommendedName>
        <fullName evidence="5">Lipopolysaccharide assembly protein A domain-containing protein</fullName>
    </recommendedName>
</protein>
<feature type="compositionally biased region" description="Low complexity" evidence="1">
    <location>
        <begin position="115"/>
        <end position="136"/>
    </location>
</feature>
<keyword evidence="2" id="KW-0472">Membrane</keyword>
<feature type="region of interest" description="Disordered" evidence="1">
    <location>
        <begin position="110"/>
        <end position="149"/>
    </location>
</feature>
<keyword evidence="4" id="KW-1185">Reference proteome</keyword>
<dbReference type="RefSeq" id="WP_271092676.1">
    <property type="nucleotide sequence ID" value="NZ_JAPJZH010000033.1"/>
</dbReference>
<reference evidence="3" key="1">
    <citation type="submission" date="2022-11" db="EMBL/GenBank/DDBJ databases">
        <title>Hoeflea poritis sp. nov., isolated from scleractinian coral Porites lutea.</title>
        <authorList>
            <person name="Zhang G."/>
            <person name="Wei Q."/>
            <person name="Cai L."/>
        </authorList>
    </citation>
    <scope>NUCLEOTIDE SEQUENCE</scope>
    <source>
        <strain evidence="3">E7-10</strain>
    </source>
</reference>
<accession>A0ABT4VXP1</accession>
<keyword evidence="2" id="KW-0812">Transmembrane</keyword>